<dbReference type="EMBL" id="BK015904">
    <property type="protein sequence ID" value="DAD72695.1"/>
    <property type="molecule type" value="Genomic_DNA"/>
</dbReference>
<evidence type="ECO:0000313" key="1">
    <source>
        <dbReference type="EMBL" id="DAD72695.1"/>
    </source>
</evidence>
<accession>A0A8S5LS74</accession>
<sequence length="60" mass="7074">MDKFLDCSTSRVRFRSRLIATMNIFLYNHCKSPLHNLGLPRIRYSFLNSKIIVIMRSTPT</sequence>
<organism evidence="1">
    <name type="scientific">Siphoviridae sp. ct7EW56</name>
    <dbReference type="NCBI Taxonomy" id="2827562"/>
    <lineage>
        <taxon>Viruses</taxon>
        <taxon>Duplodnaviria</taxon>
        <taxon>Heunggongvirae</taxon>
        <taxon>Uroviricota</taxon>
        <taxon>Caudoviricetes</taxon>
    </lineage>
</organism>
<reference evidence="1" key="1">
    <citation type="journal article" date="2021" name="Proc. Natl. Acad. Sci. U.S.A.">
        <title>A Catalog of Tens of Thousands of Viruses from Human Metagenomes Reveals Hidden Associations with Chronic Diseases.</title>
        <authorList>
            <person name="Tisza M.J."/>
            <person name="Buck C.B."/>
        </authorList>
    </citation>
    <scope>NUCLEOTIDE SEQUENCE</scope>
    <source>
        <strain evidence="1">Ct7EW56</strain>
    </source>
</reference>
<proteinExistence type="predicted"/>
<name>A0A8S5LS74_9CAUD</name>
<protein>
    <submittedName>
        <fullName evidence="1">Uncharacterized protein</fullName>
    </submittedName>
</protein>